<dbReference type="AlphaFoldDB" id="Q1Q1Z0"/>
<reference evidence="1" key="2">
    <citation type="submission" date="2006-01" db="EMBL/GenBank/DDBJ databases">
        <authorList>
            <person name="Genoscope"/>
        </authorList>
    </citation>
    <scope>NUCLEOTIDE SEQUENCE</scope>
</reference>
<name>Q1Q1Z0_KUEST</name>
<sequence length="77" mass="8775">MRFLSITIHVTGMGSYQDALSTCCAIQEYCRHLHNQYGQRLISQAVLHLYKFQSLAAHTSTRVHFVHSCATSFQKCV</sequence>
<evidence type="ECO:0000313" key="1">
    <source>
        <dbReference type="EMBL" id="CAJ74023.1"/>
    </source>
</evidence>
<accession>Q1Q1Z0</accession>
<reference evidence="1" key="1">
    <citation type="journal article" date="2006" name="Nature">
        <title>Deciphering the evolution and metabolism of an anammox bacterium from a community genome.</title>
        <authorList>
            <person name="Strous M."/>
            <person name="Pelletier E."/>
            <person name="Mangenot S."/>
            <person name="Rattei T."/>
            <person name="Lehner A."/>
            <person name="Taylor M.W."/>
            <person name="Horn M."/>
            <person name="Daims H."/>
            <person name="Bartol-Mavel D."/>
            <person name="Wincker P."/>
            <person name="Barbe V."/>
            <person name="Fonknechten N."/>
            <person name="Vallenet D."/>
            <person name="Segurens B."/>
            <person name="Schenowitz-Truong C."/>
            <person name="Medigue C."/>
            <person name="Collingro A."/>
            <person name="Snel B."/>
            <person name="Dutilh B.E."/>
            <person name="OpDenCamp H.J.M."/>
            <person name="vanDerDrift C."/>
            <person name="Cirpus I."/>
            <person name="vanDePas-Schoonen K.T."/>
            <person name="Harhangi H.R."/>
            <person name="vanNiftrik L."/>
            <person name="Schmid M."/>
            <person name="Keltjens J."/>
            <person name="vanDeVossenberg J."/>
            <person name="Kartal B."/>
            <person name="Meier H."/>
            <person name="Frishman D."/>
            <person name="Huynen M.A."/>
            <person name="Mewes H."/>
            <person name="Weissenbach J."/>
            <person name="Jetten M.S.M."/>
            <person name="Wagner M."/>
            <person name="LePaslier D."/>
        </authorList>
    </citation>
    <scope>NUCLEOTIDE SEQUENCE</scope>
</reference>
<protein>
    <submittedName>
        <fullName evidence="1">Uncharacterized protein</fullName>
    </submittedName>
</protein>
<proteinExistence type="predicted"/>
<organism evidence="1">
    <name type="scientific">Kuenenia stuttgartiensis</name>
    <dbReference type="NCBI Taxonomy" id="174633"/>
    <lineage>
        <taxon>Bacteria</taxon>
        <taxon>Pseudomonadati</taxon>
        <taxon>Planctomycetota</taxon>
        <taxon>Candidatus Brocadiia</taxon>
        <taxon>Candidatus Brocadiales</taxon>
        <taxon>Candidatus Brocadiaceae</taxon>
        <taxon>Candidatus Kuenenia</taxon>
    </lineage>
</organism>
<dbReference type="EMBL" id="CT573071">
    <property type="protein sequence ID" value="CAJ74023.1"/>
    <property type="molecule type" value="Genomic_DNA"/>
</dbReference>
<gene>
    <name evidence="1" type="ORF">kuste3263</name>
</gene>